<accession>A0A0P9VJ69</accession>
<evidence type="ECO:0000313" key="2">
    <source>
        <dbReference type="Proteomes" id="UP000050455"/>
    </source>
</evidence>
<reference evidence="1 2" key="1">
    <citation type="submission" date="2015-09" db="EMBL/GenBank/DDBJ databases">
        <title>Genome announcement of multiple Pseudomonas syringae strains.</title>
        <authorList>
            <person name="Thakur S."/>
            <person name="Wang P.W."/>
            <person name="Gong Y."/>
            <person name="Weir B.S."/>
            <person name="Guttman D.S."/>
        </authorList>
    </citation>
    <scope>NUCLEOTIDE SEQUENCE [LARGE SCALE GENOMIC DNA]</scope>
    <source>
        <strain evidence="1 2">ICMP6289</strain>
    </source>
</reference>
<evidence type="ECO:0000313" key="1">
    <source>
        <dbReference type="EMBL" id="KPX84569.1"/>
    </source>
</evidence>
<sequence length="47" mass="5573">MEPLMSPIGASRLFWVRLAVNLWAWRENSYIRAARWNILQRGRIESG</sequence>
<organism evidence="1 2">
    <name type="scientific">Pseudomonas meliae</name>
    <dbReference type="NCBI Taxonomy" id="86176"/>
    <lineage>
        <taxon>Bacteria</taxon>
        <taxon>Pseudomonadati</taxon>
        <taxon>Pseudomonadota</taxon>
        <taxon>Gammaproteobacteria</taxon>
        <taxon>Pseudomonadales</taxon>
        <taxon>Pseudomonadaceae</taxon>
        <taxon>Pseudomonas</taxon>
    </lineage>
</organism>
<protein>
    <submittedName>
        <fullName evidence="1">Uncharacterized protein</fullName>
    </submittedName>
</protein>
<dbReference type="PATRIC" id="fig|86176.4.peg.1347"/>
<name>A0A0P9VJ69_9PSED</name>
<proteinExistence type="predicted"/>
<gene>
    <name evidence="1" type="ORF">ALO64_01240</name>
</gene>
<dbReference type="AlphaFoldDB" id="A0A0P9VJ69"/>
<dbReference type="EMBL" id="LJQT01000348">
    <property type="protein sequence ID" value="KPX84569.1"/>
    <property type="molecule type" value="Genomic_DNA"/>
</dbReference>
<comment type="caution">
    <text evidence="1">The sequence shown here is derived from an EMBL/GenBank/DDBJ whole genome shotgun (WGS) entry which is preliminary data.</text>
</comment>
<dbReference type="Proteomes" id="UP000050455">
    <property type="component" value="Unassembled WGS sequence"/>
</dbReference>
<keyword evidence="2" id="KW-1185">Reference proteome</keyword>